<evidence type="ECO:0000256" key="1">
    <source>
        <dbReference type="SAM" id="MobiDB-lite"/>
    </source>
</evidence>
<gene>
    <name evidence="2" type="ORF">MW290_25505</name>
</gene>
<dbReference type="InterPro" id="IPR036514">
    <property type="entry name" value="SGNH_hydro_sf"/>
</dbReference>
<protein>
    <recommendedName>
        <fullName evidence="4">SGNH hydrolase-type esterase domain-containing protein</fullName>
    </recommendedName>
</protein>
<keyword evidence="3" id="KW-1185">Reference proteome</keyword>
<sequence length="435" mass="45482">MPSSKWRSERSGPNWLMDEQGRLIGYRDELGNEYKMPNEPAAGGISDNDEPSSSVSGGGFLATTNIAALKSFAPVLAGATSSEVYITATGDSLIQLGGDTTNLSSDTLAERDGFLAQLRAQLNARLGTPDGGQWIAVEAAPSDTRVANSTSPATTPVNQFGPYNAYRNSGGTITQRRAMALQSAGMSITFNVVGRYLDVEIWENAGTYVGTATWTVDGGGGGTINSNGGGGATDTYRTVRLDLGTDAAHTVVISWASGNTMITGATVTRGRGVVTRRFGYGGSKASTWVGLTAKQTRTSFQTLTTHLHIIRFSYNDWNNQVADGLTIAQFQANIQTLINAALANASVKAVLLVADPATSSADNKPISYRAFADAMKALAVGQVAFFDVDAATNSTFAAGNSAGYYVDFVHRSGGGYGAETRALAEVLTSSSLLAV</sequence>
<evidence type="ECO:0008006" key="4">
    <source>
        <dbReference type="Google" id="ProtNLM"/>
    </source>
</evidence>
<evidence type="ECO:0000313" key="2">
    <source>
        <dbReference type="EMBL" id="URI08928.1"/>
    </source>
</evidence>
<proteinExistence type="predicted"/>
<organism evidence="2 3">
    <name type="scientific">Aquincola tertiaricarbonis</name>
    <dbReference type="NCBI Taxonomy" id="391953"/>
    <lineage>
        <taxon>Bacteria</taxon>
        <taxon>Pseudomonadati</taxon>
        <taxon>Pseudomonadota</taxon>
        <taxon>Betaproteobacteria</taxon>
        <taxon>Burkholderiales</taxon>
        <taxon>Sphaerotilaceae</taxon>
        <taxon>Aquincola</taxon>
    </lineage>
</organism>
<dbReference type="Proteomes" id="UP001056201">
    <property type="component" value="Chromosome 2"/>
</dbReference>
<feature type="region of interest" description="Disordered" evidence="1">
    <location>
        <begin position="28"/>
        <end position="56"/>
    </location>
</feature>
<name>A0ABY4SB14_AQUTE</name>
<dbReference type="Gene3D" id="3.40.50.1110">
    <property type="entry name" value="SGNH hydrolase"/>
    <property type="match status" value="1"/>
</dbReference>
<dbReference type="EMBL" id="CP097636">
    <property type="protein sequence ID" value="URI08928.1"/>
    <property type="molecule type" value="Genomic_DNA"/>
</dbReference>
<reference evidence="2" key="1">
    <citation type="submission" date="2022-05" db="EMBL/GenBank/DDBJ databases">
        <title>An RpoN-dependent PEP-CTERM gene is involved in floc formation of an Aquincola tertiaricarbonis strain.</title>
        <authorList>
            <person name="Qiu D."/>
            <person name="Xia M."/>
        </authorList>
    </citation>
    <scope>NUCLEOTIDE SEQUENCE</scope>
    <source>
        <strain evidence="2">RN12</strain>
    </source>
</reference>
<evidence type="ECO:0000313" key="3">
    <source>
        <dbReference type="Proteomes" id="UP001056201"/>
    </source>
</evidence>
<accession>A0ABY4SB14</accession>
<dbReference type="RefSeq" id="WP_250197146.1">
    <property type="nucleotide sequence ID" value="NZ_CP097636.1"/>
</dbReference>
<dbReference type="SUPFAM" id="SSF52266">
    <property type="entry name" value="SGNH hydrolase"/>
    <property type="match status" value="1"/>
</dbReference>